<keyword evidence="3" id="KW-1185">Reference proteome</keyword>
<evidence type="ECO:0000313" key="2">
    <source>
        <dbReference type="EMBL" id="ODP36500.1"/>
    </source>
</evidence>
<dbReference type="EMBL" id="MDDS01000068">
    <property type="protein sequence ID" value="ODP36500.1"/>
    <property type="molecule type" value="Genomic_DNA"/>
</dbReference>
<dbReference type="AlphaFoldDB" id="A0A1E3LUK4"/>
<name>A0A1E3LUK4_9SPHN</name>
<comment type="caution">
    <text evidence="2">The sequence shown here is derived from an EMBL/GenBank/DDBJ whole genome shotgun (WGS) entry which is preliminary data.</text>
</comment>
<dbReference type="Proteomes" id="UP000094487">
    <property type="component" value="Unassembled WGS sequence"/>
</dbReference>
<dbReference type="OrthoDB" id="7210964at2"/>
<reference evidence="2 3" key="1">
    <citation type="submission" date="2016-08" db="EMBL/GenBank/DDBJ databases">
        <title>Draft genome of the agarase producing Sphingomonas sp. MCT13.</title>
        <authorList>
            <person name="D'Andrea M.M."/>
            <person name="Rossolini G.M."/>
            <person name="Thaller M.C."/>
        </authorList>
    </citation>
    <scope>NUCLEOTIDE SEQUENCE [LARGE SCALE GENOMIC DNA]</scope>
    <source>
        <strain evidence="2 3">MCT13</strain>
    </source>
</reference>
<dbReference type="InterPro" id="IPR054655">
    <property type="entry name" value="XrtV-like"/>
</dbReference>
<accession>A0A1E3LUK4</accession>
<keyword evidence="1" id="KW-0472">Membrane</keyword>
<evidence type="ECO:0000256" key="1">
    <source>
        <dbReference type="SAM" id="Phobius"/>
    </source>
</evidence>
<sequence length="82" mass="9004">MNTAFDWLSVALFSAVALLFLIRSAQPELRDRMIAYLPPALGCLIANQLGNHGHEIWGGVLLVLTIGYVALVLRPRFPDSKA</sequence>
<gene>
    <name evidence="2" type="ORF">BFL28_05800</name>
</gene>
<evidence type="ECO:0000313" key="3">
    <source>
        <dbReference type="Proteomes" id="UP000094487"/>
    </source>
</evidence>
<dbReference type="RefSeq" id="WP_069321766.1">
    <property type="nucleotide sequence ID" value="NZ_MDDS01000068.1"/>
</dbReference>
<feature type="transmembrane region" description="Helical" evidence="1">
    <location>
        <begin position="6"/>
        <end position="22"/>
    </location>
</feature>
<dbReference type="STRING" id="1888892.BFL28_05800"/>
<organism evidence="2 3">
    <name type="scientific">Sphingomonas turrisvirgatae</name>
    <dbReference type="NCBI Taxonomy" id="1888892"/>
    <lineage>
        <taxon>Bacteria</taxon>
        <taxon>Pseudomonadati</taxon>
        <taxon>Pseudomonadota</taxon>
        <taxon>Alphaproteobacteria</taxon>
        <taxon>Sphingomonadales</taxon>
        <taxon>Sphingomonadaceae</taxon>
        <taxon>Sphingomonas</taxon>
    </lineage>
</organism>
<keyword evidence="1" id="KW-1133">Transmembrane helix</keyword>
<dbReference type="NCBIfam" id="NF045607">
    <property type="entry name" value="exo_Victor_syst"/>
    <property type="match status" value="1"/>
</dbReference>
<keyword evidence="1" id="KW-0812">Transmembrane</keyword>
<feature type="transmembrane region" description="Helical" evidence="1">
    <location>
        <begin position="56"/>
        <end position="73"/>
    </location>
</feature>
<protein>
    <submittedName>
        <fullName evidence="2">Uncharacterized protein</fullName>
    </submittedName>
</protein>
<proteinExistence type="predicted"/>